<organism evidence="2 3">
    <name type="scientific">Desulfosarcina alkanivorans</name>
    <dbReference type="NCBI Taxonomy" id="571177"/>
    <lineage>
        <taxon>Bacteria</taxon>
        <taxon>Pseudomonadati</taxon>
        <taxon>Thermodesulfobacteriota</taxon>
        <taxon>Desulfobacteria</taxon>
        <taxon>Desulfobacterales</taxon>
        <taxon>Desulfosarcinaceae</taxon>
        <taxon>Desulfosarcina</taxon>
    </lineage>
</organism>
<gene>
    <name evidence="2" type="ORF">DSCA_20420</name>
</gene>
<name>A0A5K7YF26_9BACT</name>
<feature type="compositionally biased region" description="Polar residues" evidence="1">
    <location>
        <begin position="7"/>
        <end position="23"/>
    </location>
</feature>
<protein>
    <submittedName>
        <fullName evidence="2">Uncharacterized protein</fullName>
    </submittedName>
</protein>
<sequence length="65" mass="6871">MKPFPGSESTPSTGATSDATYQQAVMDGHNPHGLDDCPSGAYFVPSSTSRTLTASVCMEKGFWIN</sequence>
<dbReference type="Proteomes" id="UP000427906">
    <property type="component" value="Chromosome"/>
</dbReference>
<dbReference type="AlphaFoldDB" id="A0A5K7YF26"/>
<accession>A0A5K7YF26</accession>
<keyword evidence="3" id="KW-1185">Reference proteome</keyword>
<evidence type="ECO:0000313" key="3">
    <source>
        <dbReference type="Proteomes" id="UP000427906"/>
    </source>
</evidence>
<evidence type="ECO:0000256" key="1">
    <source>
        <dbReference type="SAM" id="MobiDB-lite"/>
    </source>
</evidence>
<feature type="region of interest" description="Disordered" evidence="1">
    <location>
        <begin position="1"/>
        <end position="32"/>
    </location>
</feature>
<evidence type="ECO:0000313" key="2">
    <source>
        <dbReference type="EMBL" id="BBO68112.1"/>
    </source>
</evidence>
<dbReference type="KEGG" id="dalk:DSCA_20420"/>
<proteinExistence type="predicted"/>
<reference evidence="2 3" key="1">
    <citation type="submission" date="2019-11" db="EMBL/GenBank/DDBJ databases">
        <title>Comparative genomics of hydrocarbon-degrading Desulfosarcina strains.</title>
        <authorList>
            <person name="Watanabe M."/>
            <person name="Kojima H."/>
            <person name="Fukui M."/>
        </authorList>
    </citation>
    <scope>NUCLEOTIDE SEQUENCE [LARGE SCALE GENOMIC DNA]</scope>
    <source>
        <strain evidence="2 3">PL12</strain>
    </source>
</reference>
<dbReference type="EMBL" id="AP021874">
    <property type="protein sequence ID" value="BBO68112.1"/>
    <property type="molecule type" value="Genomic_DNA"/>
</dbReference>